<evidence type="ECO:0000256" key="7">
    <source>
        <dbReference type="ARBA" id="ARBA00023098"/>
    </source>
</evidence>
<dbReference type="Proteomes" id="UP001150569">
    <property type="component" value="Unassembled WGS sequence"/>
</dbReference>
<dbReference type="EC" id="2.3.1.-" evidence="10"/>
<evidence type="ECO:0000313" key="11">
    <source>
        <dbReference type="EMBL" id="KAJ1912255.1"/>
    </source>
</evidence>
<feature type="transmembrane region" description="Helical" evidence="10">
    <location>
        <begin position="162"/>
        <end position="186"/>
    </location>
</feature>
<keyword evidence="9 10" id="KW-0275">Fatty acid biosynthesis</keyword>
<evidence type="ECO:0000256" key="6">
    <source>
        <dbReference type="ARBA" id="ARBA00022989"/>
    </source>
</evidence>
<dbReference type="GO" id="GO:0034625">
    <property type="term" value="P:fatty acid elongation, monounsaturated fatty acid"/>
    <property type="evidence" value="ECO:0007669"/>
    <property type="project" value="TreeGrafter"/>
</dbReference>
<evidence type="ECO:0000256" key="10">
    <source>
        <dbReference type="RuleBase" id="RU361115"/>
    </source>
</evidence>
<comment type="catalytic activity">
    <reaction evidence="10">
        <text>an acyl-CoA + malonyl-CoA + H(+) = a 3-oxoacyl-CoA + CO2 + CoA</text>
        <dbReference type="Rhea" id="RHEA:50252"/>
        <dbReference type="ChEBI" id="CHEBI:15378"/>
        <dbReference type="ChEBI" id="CHEBI:16526"/>
        <dbReference type="ChEBI" id="CHEBI:57287"/>
        <dbReference type="ChEBI" id="CHEBI:57384"/>
        <dbReference type="ChEBI" id="CHEBI:58342"/>
        <dbReference type="ChEBI" id="CHEBI:90726"/>
    </reaction>
    <physiologicalReaction direction="left-to-right" evidence="10">
        <dbReference type="Rhea" id="RHEA:50253"/>
    </physiologicalReaction>
</comment>
<gene>
    <name evidence="11" type="ORF">IWQ60_009744</name>
</gene>
<organism evidence="11 12">
    <name type="scientific">Tieghemiomyces parasiticus</name>
    <dbReference type="NCBI Taxonomy" id="78921"/>
    <lineage>
        <taxon>Eukaryota</taxon>
        <taxon>Fungi</taxon>
        <taxon>Fungi incertae sedis</taxon>
        <taxon>Zoopagomycota</taxon>
        <taxon>Kickxellomycotina</taxon>
        <taxon>Dimargaritomycetes</taxon>
        <taxon>Dimargaritales</taxon>
        <taxon>Dimargaritaceae</taxon>
        <taxon>Tieghemiomyces</taxon>
    </lineage>
</organism>
<dbReference type="InterPro" id="IPR002076">
    <property type="entry name" value="ELO_fam"/>
</dbReference>
<protein>
    <recommendedName>
        <fullName evidence="10">Elongation of fatty acids protein</fullName>
        <ecNumber evidence="10">2.3.1.-</ecNumber>
    </recommendedName>
</protein>
<keyword evidence="4 10" id="KW-0812">Transmembrane</keyword>
<dbReference type="GO" id="GO:0030148">
    <property type="term" value="P:sphingolipid biosynthetic process"/>
    <property type="evidence" value="ECO:0007669"/>
    <property type="project" value="TreeGrafter"/>
</dbReference>
<sequence>MLPGPVASTLDTMLQSFTRAPPPLPIPETDLPFGSLYPWVMHWKFPIFFALTYALIVKYINSQRPVGILSRVQAKDVAAASGIPGADKAALKAKAAAAARAAAPAWTQTRAFTAFVFLHNLVLCVYSGITFYTVVATLIPLLKTQSLHTALCDSNDRFWANGLYYWGYLFYLSKFYEVIDTIIILLKGRRSSTLQTYHHSGAILCMWSGIQFRSIPIWMFVVFNSFVHTVMYFYYMCTSVGVHPPGKKYITTMQITQFFVGLILANAYLFVPSCLVNEGQRFAVYLNTVYLFPLIYLFVQFAINTYFRTPNKVKKA</sequence>
<feature type="transmembrane region" description="Helical" evidence="10">
    <location>
        <begin position="255"/>
        <end position="275"/>
    </location>
</feature>
<dbReference type="GO" id="GO:0009922">
    <property type="term" value="F:fatty acid elongase activity"/>
    <property type="evidence" value="ECO:0007669"/>
    <property type="project" value="InterPro"/>
</dbReference>
<keyword evidence="2 10" id="KW-0444">Lipid biosynthesis</keyword>
<dbReference type="GO" id="GO:0042761">
    <property type="term" value="P:very long-chain fatty acid biosynthetic process"/>
    <property type="evidence" value="ECO:0007669"/>
    <property type="project" value="TreeGrafter"/>
</dbReference>
<feature type="transmembrane region" description="Helical" evidence="10">
    <location>
        <begin position="215"/>
        <end position="235"/>
    </location>
</feature>
<keyword evidence="7 10" id="KW-0443">Lipid metabolism</keyword>
<feature type="transmembrane region" description="Helical" evidence="10">
    <location>
        <begin position="43"/>
        <end position="61"/>
    </location>
</feature>
<evidence type="ECO:0000256" key="1">
    <source>
        <dbReference type="ARBA" id="ARBA00004141"/>
    </source>
</evidence>
<feature type="transmembrane region" description="Helical" evidence="10">
    <location>
        <begin position="282"/>
        <end position="303"/>
    </location>
</feature>
<evidence type="ECO:0000256" key="8">
    <source>
        <dbReference type="ARBA" id="ARBA00023136"/>
    </source>
</evidence>
<name>A0A9W7ZWM5_9FUNG</name>
<accession>A0A9W7ZWM5</accession>
<dbReference type="OrthoDB" id="10259681at2759"/>
<dbReference type="PANTHER" id="PTHR11157">
    <property type="entry name" value="FATTY ACID ACYL TRANSFERASE-RELATED"/>
    <property type="match status" value="1"/>
</dbReference>
<evidence type="ECO:0000256" key="3">
    <source>
        <dbReference type="ARBA" id="ARBA00022679"/>
    </source>
</evidence>
<dbReference type="GO" id="GO:0005789">
    <property type="term" value="C:endoplasmic reticulum membrane"/>
    <property type="evidence" value="ECO:0007669"/>
    <property type="project" value="TreeGrafter"/>
</dbReference>
<feature type="transmembrane region" description="Helical" evidence="10">
    <location>
        <begin position="117"/>
        <end position="142"/>
    </location>
</feature>
<proteinExistence type="inferred from homology"/>
<dbReference type="GO" id="GO:0019367">
    <property type="term" value="P:fatty acid elongation, saturated fatty acid"/>
    <property type="evidence" value="ECO:0007669"/>
    <property type="project" value="TreeGrafter"/>
</dbReference>
<evidence type="ECO:0000313" key="12">
    <source>
        <dbReference type="Proteomes" id="UP001150569"/>
    </source>
</evidence>
<keyword evidence="6 10" id="KW-1133">Transmembrane helix</keyword>
<evidence type="ECO:0000256" key="5">
    <source>
        <dbReference type="ARBA" id="ARBA00022832"/>
    </source>
</evidence>
<dbReference type="EMBL" id="JANBPT010000849">
    <property type="protein sequence ID" value="KAJ1912255.1"/>
    <property type="molecule type" value="Genomic_DNA"/>
</dbReference>
<evidence type="ECO:0000256" key="4">
    <source>
        <dbReference type="ARBA" id="ARBA00022692"/>
    </source>
</evidence>
<dbReference type="Pfam" id="PF01151">
    <property type="entry name" value="ELO"/>
    <property type="match status" value="1"/>
</dbReference>
<keyword evidence="8 10" id="KW-0472">Membrane</keyword>
<keyword evidence="5 10" id="KW-0276">Fatty acid metabolism</keyword>
<dbReference type="GO" id="GO:0034626">
    <property type="term" value="P:fatty acid elongation, polyunsaturated fatty acid"/>
    <property type="evidence" value="ECO:0007669"/>
    <property type="project" value="TreeGrafter"/>
</dbReference>
<keyword evidence="12" id="KW-1185">Reference proteome</keyword>
<dbReference type="AlphaFoldDB" id="A0A9W7ZWM5"/>
<keyword evidence="3 10" id="KW-0808">Transferase</keyword>
<dbReference type="PANTHER" id="PTHR11157:SF169">
    <property type="entry name" value="ELONGATION OF FATTY ACIDS PROTEIN"/>
    <property type="match status" value="1"/>
</dbReference>
<reference evidence="11" key="1">
    <citation type="submission" date="2022-07" db="EMBL/GenBank/DDBJ databases">
        <title>Phylogenomic reconstructions and comparative analyses of Kickxellomycotina fungi.</title>
        <authorList>
            <person name="Reynolds N.K."/>
            <person name="Stajich J.E."/>
            <person name="Barry K."/>
            <person name="Grigoriev I.V."/>
            <person name="Crous P."/>
            <person name="Smith M.E."/>
        </authorList>
    </citation>
    <scope>NUCLEOTIDE SEQUENCE</scope>
    <source>
        <strain evidence="11">RSA 861</strain>
    </source>
</reference>
<evidence type="ECO:0000256" key="9">
    <source>
        <dbReference type="ARBA" id="ARBA00023160"/>
    </source>
</evidence>
<evidence type="ECO:0000256" key="2">
    <source>
        <dbReference type="ARBA" id="ARBA00022516"/>
    </source>
</evidence>
<comment type="subcellular location">
    <subcellularLocation>
        <location evidence="1">Membrane</location>
        <topology evidence="1">Multi-pass membrane protein</topology>
    </subcellularLocation>
</comment>
<comment type="caution">
    <text evidence="11">The sequence shown here is derived from an EMBL/GenBank/DDBJ whole genome shotgun (WGS) entry which is preliminary data.</text>
</comment>
<comment type="similarity">
    <text evidence="10">Belongs to the ELO family.</text>
</comment>